<sequence>MGKKLLLAGGGHAHMTILAHMRDLIREGHEVTVVQPSDYHYYSGMGPGMLGTTYTPAEIRFATRHVVEGMGGSFVRDKVVRINADQRQVTLASGQIMDYDVLSCNAGSFIPFDTIHGDTSNVFTVKPIERLQEAQRAVISLCATRTRPHVAVVGGGPAALEIAGNVRKLAKLKGRHEPRITLFAGRKLLGRFPEKIGKLARESFARQNIEINEDGYVDEISNGVIVQGQKHHHPDLIFVATGVRPSRIFADSGLPTGITGGLLVNEWLQSVEHPEIFGGGDCIDFEPKALDKVGVYAVRENPVLLRNVRAALNGTRMQRFDPGGKYLLLFNMGDDTAIFSKGGFIFCNWLGFLLKDYIDRRFMRHFQALGR</sequence>
<evidence type="ECO:0000256" key="2">
    <source>
        <dbReference type="ARBA" id="ARBA00022630"/>
    </source>
</evidence>
<keyword evidence="7" id="KW-1185">Reference proteome</keyword>
<name>C7LNM7_DESBD</name>
<dbReference type="STRING" id="525897.Dbac_0793"/>
<keyword evidence="4" id="KW-0560">Oxidoreductase</keyword>
<dbReference type="InterPro" id="IPR023753">
    <property type="entry name" value="FAD/NAD-binding_dom"/>
</dbReference>
<accession>C7LNM7</accession>
<evidence type="ECO:0000259" key="5">
    <source>
        <dbReference type="Pfam" id="PF07992"/>
    </source>
</evidence>
<evidence type="ECO:0000256" key="4">
    <source>
        <dbReference type="ARBA" id="ARBA00023002"/>
    </source>
</evidence>
<dbReference type="Proteomes" id="UP000002216">
    <property type="component" value="Chromosome"/>
</dbReference>
<protein>
    <submittedName>
        <fullName evidence="6">Pyridine nucleotide-disulfide oxidoreductase family protein</fullName>
    </submittedName>
</protein>
<evidence type="ECO:0000256" key="1">
    <source>
        <dbReference type="ARBA" id="ARBA00001974"/>
    </source>
</evidence>
<dbReference type="PRINTS" id="PR00368">
    <property type="entry name" value="FADPNR"/>
</dbReference>
<dbReference type="GO" id="GO:0019646">
    <property type="term" value="P:aerobic electron transport chain"/>
    <property type="evidence" value="ECO:0007669"/>
    <property type="project" value="TreeGrafter"/>
</dbReference>
<dbReference type="SUPFAM" id="SSF51905">
    <property type="entry name" value="FAD/NAD(P)-binding domain"/>
    <property type="match status" value="2"/>
</dbReference>
<evidence type="ECO:0000313" key="6">
    <source>
        <dbReference type="EMBL" id="ACU88912.1"/>
    </source>
</evidence>
<dbReference type="RefSeq" id="WP_015773012.1">
    <property type="nucleotide sequence ID" value="NC_013173.1"/>
</dbReference>
<dbReference type="Gene3D" id="3.50.50.100">
    <property type="match status" value="1"/>
</dbReference>
<dbReference type="KEGG" id="dba:Dbac_0793"/>
<dbReference type="GO" id="GO:0003955">
    <property type="term" value="F:NAD(P)H dehydrogenase (quinone) activity"/>
    <property type="evidence" value="ECO:0007669"/>
    <property type="project" value="TreeGrafter"/>
</dbReference>
<organism evidence="6 7">
    <name type="scientific">Desulfomicrobium baculatum (strain DSM 4028 / VKM B-1378 / X)</name>
    <name type="common">Desulfovibrio baculatus</name>
    <dbReference type="NCBI Taxonomy" id="525897"/>
    <lineage>
        <taxon>Bacteria</taxon>
        <taxon>Pseudomonadati</taxon>
        <taxon>Thermodesulfobacteriota</taxon>
        <taxon>Desulfovibrionia</taxon>
        <taxon>Desulfovibrionales</taxon>
        <taxon>Desulfomicrobiaceae</taxon>
        <taxon>Desulfomicrobium</taxon>
    </lineage>
</organism>
<dbReference type="EMBL" id="CP001629">
    <property type="protein sequence ID" value="ACU88912.1"/>
    <property type="molecule type" value="Genomic_DNA"/>
</dbReference>
<gene>
    <name evidence="6" type="ordered locus">Dbac_0793</name>
</gene>
<dbReference type="PANTHER" id="PTHR42913">
    <property type="entry name" value="APOPTOSIS-INDUCING FACTOR 1"/>
    <property type="match status" value="1"/>
</dbReference>
<proteinExistence type="predicted"/>
<keyword evidence="2" id="KW-0285">Flavoprotein</keyword>
<dbReference type="AlphaFoldDB" id="C7LNM7"/>
<reference evidence="6 7" key="1">
    <citation type="journal article" date="2009" name="Stand. Genomic Sci.">
        <title>Complete genome sequence of Desulfomicrobium baculatum type strain (X).</title>
        <authorList>
            <person name="Copeland A."/>
            <person name="Spring S."/>
            <person name="Goker M."/>
            <person name="Schneider S."/>
            <person name="Lapidus A."/>
            <person name="Del Rio T.G."/>
            <person name="Tice H."/>
            <person name="Cheng J.F."/>
            <person name="Chen F."/>
            <person name="Nolan M."/>
            <person name="Bruce D."/>
            <person name="Goodwin L."/>
            <person name="Pitluck S."/>
            <person name="Ivanova N."/>
            <person name="Mavrommatis K."/>
            <person name="Ovchinnikova G."/>
            <person name="Pati A."/>
            <person name="Chen A."/>
            <person name="Palaniappan K."/>
            <person name="Land M."/>
            <person name="Hauser L."/>
            <person name="Chang Y.J."/>
            <person name="Jeffries C.C."/>
            <person name="Meincke L."/>
            <person name="Sims D."/>
            <person name="Brettin T."/>
            <person name="Detter J.C."/>
            <person name="Han C."/>
            <person name="Chain P."/>
            <person name="Bristow J."/>
            <person name="Eisen J.A."/>
            <person name="Markowitz V."/>
            <person name="Hugenholtz P."/>
            <person name="Kyrpides N.C."/>
            <person name="Klenk H.P."/>
            <person name="Lucas S."/>
        </authorList>
    </citation>
    <scope>NUCLEOTIDE SEQUENCE [LARGE SCALE GENOMIC DNA]</scope>
    <source>
        <strain evidence="7">DSM 4028 / VKM B-1378 / X</strain>
    </source>
</reference>
<dbReference type="OrthoDB" id="9767928at2"/>
<dbReference type="HOGENOM" id="CLU_021377_4_0_7"/>
<evidence type="ECO:0000313" key="7">
    <source>
        <dbReference type="Proteomes" id="UP000002216"/>
    </source>
</evidence>
<dbReference type="InterPro" id="IPR036188">
    <property type="entry name" value="FAD/NAD-bd_sf"/>
</dbReference>
<comment type="cofactor">
    <cofactor evidence="1">
        <name>FAD</name>
        <dbReference type="ChEBI" id="CHEBI:57692"/>
    </cofactor>
</comment>
<keyword evidence="3" id="KW-0274">FAD</keyword>
<feature type="domain" description="FAD/NAD(P)-binding" evidence="5">
    <location>
        <begin position="6"/>
        <end position="288"/>
    </location>
</feature>
<dbReference type="eggNOG" id="COG1252">
    <property type="taxonomic scope" value="Bacteria"/>
</dbReference>
<dbReference type="InterPro" id="IPR051169">
    <property type="entry name" value="NADH-Q_oxidoreductase"/>
</dbReference>
<dbReference type="PANTHER" id="PTHR42913:SF9">
    <property type="entry name" value="SLR1591 PROTEIN"/>
    <property type="match status" value="1"/>
</dbReference>
<evidence type="ECO:0000256" key="3">
    <source>
        <dbReference type="ARBA" id="ARBA00022827"/>
    </source>
</evidence>
<dbReference type="Pfam" id="PF07992">
    <property type="entry name" value="Pyr_redox_2"/>
    <property type="match status" value="1"/>
</dbReference>